<dbReference type="Proteomes" id="UP000713904">
    <property type="component" value="Unassembled WGS sequence"/>
</dbReference>
<proteinExistence type="inferred from homology"/>
<organism evidence="10 11">
    <name type="scientific">Peptostreptococcus canis</name>
    <dbReference type="NCBI Taxonomy" id="1159213"/>
    <lineage>
        <taxon>Bacteria</taxon>
        <taxon>Bacillati</taxon>
        <taxon>Bacillota</taxon>
        <taxon>Clostridia</taxon>
        <taxon>Peptostreptococcales</taxon>
        <taxon>Peptostreptococcaceae</taxon>
        <taxon>Peptostreptococcus</taxon>
    </lineage>
</organism>
<gene>
    <name evidence="10" type="ORF">HLB29_08945</name>
</gene>
<comment type="similarity">
    <text evidence="6">Belongs to the ABC-4 integral membrane protein family.</text>
</comment>
<evidence type="ECO:0000313" key="11">
    <source>
        <dbReference type="Proteomes" id="UP000713904"/>
    </source>
</evidence>
<feature type="transmembrane region" description="Helical" evidence="7">
    <location>
        <begin position="404"/>
        <end position="424"/>
    </location>
</feature>
<evidence type="ECO:0000259" key="8">
    <source>
        <dbReference type="Pfam" id="PF02687"/>
    </source>
</evidence>
<keyword evidence="11" id="KW-1185">Reference proteome</keyword>
<feature type="transmembrane region" description="Helical" evidence="7">
    <location>
        <begin position="20"/>
        <end position="40"/>
    </location>
</feature>
<comment type="caution">
    <text evidence="10">The sequence shown here is derived from an EMBL/GenBank/DDBJ whole genome shotgun (WGS) entry which is preliminary data.</text>
</comment>
<evidence type="ECO:0000256" key="5">
    <source>
        <dbReference type="ARBA" id="ARBA00023136"/>
    </source>
</evidence>
<dbReference type="Pfam" id="PF12704">
    <property type="entry name" value="MacB_PCD"/>
    <property type="match status" value="1"/>
</dbReference>
<comment type="subcellular location">
    <subcellularLocation>
        <location evidence="1">Cell membrane</location>
        <topology evidence="1">Multi-pass membrane protein</topology>
    </subcellularLocation>
</comment>
<accession>A0ABR6TMZ3</accession>
<feature type="domain" description="MacB-like periplasmic core" evidence="9">
    <location>
        <begin position="22"/>
        <end position="278"/>
    </location>
</feature>
<dbReference type="InterPro" id="IPR050250">
    <property type="entry name" value="Macrolide_Exporter_MacB"/>
</dbReference>
<dbReference type="RefSeq" id="WP_185624814.1">
    <property type="nucleotide sequence ID" value="NZ_JABGBW010000013.1"/>
</dbReference>
<feature type="domain" description="ABC3 transporter permease C-terminal" evidence="8">
    <location>
        <begin position="318"/>
        <end position="431"/>
    </location>
</feature>
<name>A0ABR6TMZ3_9FIRM</name>
<evidence type="ECO:0000256" key="6">
    <source>
        <dbReference type="ARBA" id="ARBA00038076"/>
    </source>
</evidence>
<keyword evidence="2" id="KW-1003">Cell membrane</keyword>
<dbReference type="InterPro" id="IPR025857">
    <property type="entry name" value="MacB_PCD"/>
</dbReference>
<feature type="transmembrane region" description="Helical" evidence="7">
    <location>
        <begin position="315"/>
        <end position="339"/>
    </location>
</feature>
<dbReference type="InterPro" id="IPR003838">
    <property type="entry name" value="ABC3_permease_C"/>
</dbReference>
<sequence>MITILKNSLTNLKGHKLRLIIAFIWIIIGITSIVFVSSVGNAMSAMVKQSFQSIAPRTAIIYFKTIDEINNDYDGVEEPTTSNAQKQTPSQALNQILLDPFLTSDIQILSTLDGVESIKPSSKPVQTRPGFYGENMVFQDISYFDKSYNGQFLPSEGNKYKIIKGREITPSDEGKKVVVLESEAVKEIFGKKDPIGKGVTIGGNNFEIIGISDSNVTYDPIEKKFKKRTNFDTSSPSSYTTNNGFNILSGNFIRDNTINNITVKVKEGYEIKDVSESVVSELTSLHPNIAGEYKIQDQNSIQKSTESLTQGIDKFVRVITIVAMIVGGVGIMNIMYVSVMERNKEIGIRRALGAKPKTILFQFLIESIFITACGGILGLVVGYAVTLYSKNILPFKPIPNINSFLYAFFAIAITGIVFGLVPAFKASKVDPIKIIYK</sequence>
<keyword evidence="3 7" id="KW-0812">Transmembrane</keyword>
<keyword evidence="5 7" id="KW-0472">Membrane</keyword>
<evidence type="ECO:0000256" key="1">
    <source>
        <dbReference type="ARBA" id="ARBA00004651"/>
    </source>
</evidence>
<dbReference type="Pfam" id="PF02687">
    <property type="entry name" value="FtsX"/>
    <property type="match status" value="1"/>
</dbReference>
<dbReference type="EMBL" id="JABGBW010000013">
    <property type="protein sequence ID" value="MBC2576796.1"/>
    <property type="molecule type" value="Genomic_DNA"/>
</dbReference>
<evidence type="ECO:0000256" key="2">
    <source>
        <dbReference type="ARBA" id="ARBA00022475"/>
    </source>
</evidence>
<evidence type="ECO:0000259" key="9">
    <source>
        <dbReference type="Pfam" id="PF12704"/>
    </source>
</evidence>
<keyword evidence="4 7" id="KW-1133">Transmembrane helix</keyword>
<evidence type="ECO:0000313" key="10">
    <source>
        <dbReference type="EMBL" id="MBC2576796.1"/>
    </source>
</evidence>
<protein>
    <submittedName>
        <fullName evidence="10">FtsX-like permease family protein</fullName>
    </submittedName>
</protein>
<dbReference type="PANTHER" id="PTHR30572">
    <property type="entry name" value="MEMBRANE COMPONENT OF TRANSPORTER-RELATED"/>
    <property type="match status" value="1"/>
</dbReference>
<evidence type="ECO:0000256" key="3">
    <source>
        <dbReference type="ARBA" id="ARBA00022692"/>
    </source>
</evidence>
<evidence type="ECO:0000256" key="7">
    <source>
        <dbReference type="SAM" id="Phobius"/>
    </source>
</evidence>
<evidence type="ECO:0000256" key="4">
    <source>
        <dbReference type="ARBA" id="ARBA00022989"/>
    </source>
</evidence>
<dbReference type="PANTHER" id="PTHR30572:SF4">
    <property type="entry name" value="ABC TRANSPORTER PERMEASE YTRF"/>
    <property type="match status" value="1"/>
</dbReference>
<feature type="transmembrane region" description="Helical" evidence="7">
    <location>
        <begin position="359"/>
        <end position="384"/>
    </location>
</feature>
<reference evidence="10 11" key="1">
    <citation type="submission" date="2020-05" db="EMBL/GenBank/DDBJ databases">
        <title>Draft genome of xy-202 and genomic insight in genome of the genus Peptostreptococcus.</title>
        <authorList>
            <person name="Zhang Z."/>
        </authorList>
    </citation>
    <scope>NUCLEOTIDE SEQUENCE [LARGE SCALE GENOMIC DNA]</scope>
    <source>
        <strain evidence="10 11">DSM 27025</strain>
    </source>
</reference>